<dbReference type="RefSeq" id="XP_062879162.1">
    <property type="nucleotide sequence ID" value="XM_063023092.1"/>
</dbReference>
<keyword evidence="5" id="KW-1185">Reference proteome</keyword>
<dbReference type="GeneID" id="88175205"/>
<sequence length="838" mass="93380">MNIGDKWARIWGSEQPRETSPSSSSSPKFPLIPSKQVQAKQSLGATPILGEIPQLNPVSANESSKRSMRSTPMGSPTKSLEPSISPIKQGSQALRSKPSISSLASAKWTPKPVPPVTLENNAAPSRTVSANVSDAAKPEKAGASEEQVENSDNKPVENNNADDQSDVDKSSKRSRTWSFWRSDDTEVRKEVVADERVTNQILHFSPQKNPKRSTTTDTSDSQSIIEAKNDISREAGTEDAVLYKSHHSAKEFNKINTHKNENIAQNIIVPDWDSCLPLLTHDLPGYEPLVNTVGNSSSFDLKGWFNYLSNFSLRFGFKGDEVVPNNALKELSKDSPNLDTPDLRSEKYRLYGKSLTRLPSLKRACLKTASLAINNDNLRKAKKQKTQLEEDLEDENLISITNESNGKLLINPEPYLPKPHTTVMEKLKSQIGAPNKIKRILVIGVHGFFPNKMIRPLIGNPTGTSSKFANEAEKAIIRYCVDNHMMSENDARDMSIRKIALEKEGKIFDRVNFFLEVMSKWEAELNEADCIFIAAHSQGCVVSIILLARLIKAGILKNPIHKKLGILAMAGVNNGPFYGVDKSLFMKAYSTFEHESLLELFELTKFQSPQAIAYKEAIKTIIAMNCKICFIGSIDDQLVPLYSALASHIYHPNIYRACYIDQSARAPQFVVKLVLLCLQLQNLGYFDNGVVKELSAVLAGPITGGGHSRIYNDGKVYDLGLKFLLDTSDVVHPVESKPIEDGGVLTSYLENQIHIKEYNVAKLGTNPFILPWCLRGLLFNIEKNWRLNIPSGEHPGSLSRTGSEEVQKLYELFDAWKADTKIYRDLKFRLNGIRQSKL</sequence>
<protein>
    <recommendedName>
        <fullName evidence="3">YMC020W-like alpha/beta hydrolase domain-containing protein</fullName>
    </recommendedName>
</protein>
<dbReference type="Pfam" id="PF26147">
    <property type="entry name" value="AB_HYDROLASE_YMC0-YMC35"/>
    <property type="match status" value="1"/>
</dbReference>
<feature type="compositionally biased region" description="Polar residues" evidence="2">
    <location>
        <begin position="69"/>
        <end position="104"/>
    </location>
</feature>
<dbReference type="InterPro" id="IPR029058">
    <property type="entry name" value="AB_hydrolase_fold"/>
</dbReference>
<organism evidence="4 5">
    <name type="scientific">Australozyma saopauloensis</name>
    <dbReference type="NCBI Taxonomy" id="291208"/>
    <lineage>
        <taxon>Eukaryota</taxon>
        <taxon>Fungi</taxon>
        <taxon>Dikarya</taxon>
        <taxon>Ascomycota</taxon>
        <taxon>Saccharomycotina</taxon>
        <taxon>Pichiomycetes</taxon>
        <taxon>Metschnikowiaceae</taxon>
        <taxon>Australozyma</taxon>
    </lineage>
</organism>
<feature type="compositionally biased region" description="Polar residues" evidence="2">
    <location>
        <begin position="35"/>
        <end position="44"/>
    </location>
</feature>
<keyword evidence="1" id="KW-0175">Coiled coil</keyword>
<dbReference type="KEGG" id="asau:88175205"/>
<evidence type="ECO:0000259" key="3">
    <source>
        <dbReference type="Pfam" id="PF26147"/>
    </source>
</evidence>
<dbReference type="InterPro" id="IPR058934">
    <property type="entry name" value="YMC020W-like"/>
</dbReference>
<proteinExistence type="predicted"/>
<evidence type="ECO:0000256" key="1">
    <source>
        <dbReference type="SAM" id="Coils"/>
    </source>
</evidence>
<accession>A0AAX4HDT3</accession>
<dbReference type="EMBL" id="CP138898">
    <property type="protein sequence ID" value="WPK26783.1"/>
    <property type="molecule type" value="Genomic_DNA"/>
</dbReference>
<feature type="region of interest" description="Disordered" evidence="2">
    <location>
        <begin position="1"/>
        <end position="176"/>
    </location>
</feature>
<evidence type="ECO:0000313" key="4">
    <source>
        <dbReference type="EMBL" id="WPK26783.1"/>
    </source>
</evidence>
<dbReference type="Proteomes" id="UP001338582">
    <property type="component" value="Chromosome 5"/>
</dbReference>
<dbReference type="PANTHER" id="PTHR47349:SF1">
    <property type="entry name" value="AER328WP"/>
    <property type="match status" value="1"/>
</dbReference>
<gene>
    <name evidence="4" type="ORF">PUMCH_004144</name>
</gene>
<dbReference type="PANTHER" id="PTHR47349">
    <property type="entry name" value="CHROMOSOME 8, WHOLE GENOME SHOTGUN SEQUENCE"/>
    <property type="match status" value="1"/>
</dbReference>
<name>A0AAX4HDT3_9ASCO</name>
<feature type="domain" description="YMC020W-like alpha/beta hydrolase" evidence="3">
    <location>
        <begin position="430"/>
        <end position="778"/>
    </location>
</feature>
<reference evidence="4 5" key="1">
    <citation type="submission" date="2023-10" db="EMBL/GenBank/DDBJ databases">
        <title>Draft Genome Sequence of Candida saopaulonensis from a very Premature Infant with Sepsis.</title>
        <authorList>
            <person name="Ning Y."/>
            <person name="Dai R."/>
            <person name="Xiao M."/>
            <person name="Xu Y."/>
            <person name="Yan Q."/>
            <person name="Zhang L."/>
        </authorList>
    </citation>
    <scope>NUCLEOTIDE SEQUENCE [LARGE SCALE GENOMIC DNA]</scope>
    <source>
        <strain evidence="4 5">19XY460</strain>
    </source>
</reference>
<evidence type="ECO:0000256" key="2">
    <source>
        <dbReference type="SAM" id="MobiDB-lite"/>
    </source>
</evidence>
<dbReference type="InterPro" id="IPR058933">
    <property type="entry name" value="YMC020W-like_ab_hydrolase"/>
</dbReference>
<evidence type="ECO:0000313" key="5">
    <source>
        <dbReference type="Proteomes" id="UP001338582"/>
    </source>
</evidence>
<feature type="compositionally biased region" description="Polar residues" evidence="2">
    <location>
        <begin position="118"/>
        <end position="132"/>
    </location>
</feature>
<feature type="region of interest" description="Disordered" evidence="2">
    <location>
        <begin position="201"/>
        <end position="223"/>
    </location>
</feature>
<dbReference type="SUPFAM" id="SSF53474">
    <property type="entry name" value="alpha/beta-Hydrolases"/>
    <property type="match status" value="1"/>
</dbReference>
<feature type="compositionally biased region" description="Low complexity" evidence="2">
    <location>
        <begin position="213"/>
        <end position="223"/>
    </location>
</feature>
<dbReference type="AlphaFoldDB" id="A0AAX4HDT3"/>
<feature type="coiled-coil region" evidence="1">
    <location>
        <begin position="371"/>
        <end position="398"/>
    </location>
</feature>
<feature type="compositionally biased region" description="Low complexity" evidence="2">
    <location>
        <begin position="18"/>
        <end position="34"/>
    </location>
</feature>